<reference evidence="1" key="1">
    <citation type="submission" date="2015-12" db="EMBL/GenBank/DDBJ databases">
        <title>Update maize B73 reference genome by single molecule sequencing technologies.</title>
        <authorList>
            <consortium name="Maize Genome Sequencing Project"/>
            <person name="Ware D."/>
        </authorList>
    </citation>
    <scope>NUCLEOTIDE SEQUENCE [LARGE SCALE GENOMIC DNA]</scope>
    <source>
        <tissue evidence="1">Seedling</tissue>
    </source>
</reference>
<gene>
    <name evidence="1" type="ORF">ZEAMMB73_Zm00001d032168</name>
</gene>
<dbReference type="AlphaFoldDB" id="A0A1D6KNX6"/>
<dbReference type="EMBL" id="CM007647">
    <property type="protein sequence ID" value="ONM04510.1"/>
    <property type="molecule type" value="Genomic_DNA"/>
</dbReference>
<evidence type="ECO:0000313" key="1">
    <source>
        <dbReference type="EMBL" id="ONM04510.1"/>
    </source>
</evidence>
<accession>A0A1D6KNX6</accession>
<protein>
    <submittedName>
        <fullName evidence="1">Uncharacterized protein</fullName>
    </submittedName>
</protein>
<name>A0A1D6KNX6_MAIZE</name>
<organism evidence="1">
    <name type="scientific">Zea mays</name>
    <name type="common">Maize</name>
    <dbReference type="NCBI Taxonomy" id="4577"/>
    <lineage>
        <taxon>Eukaryota</taxon>
        <taxon>Viridiplantae</taxon>
        <taxon>Streptophyta</taxon>
        <taxon>Embryophyta</taxon>
        <taxon>Tracheophyta</taxon>
        <taxon>Spermatophyta</taxon>
        <taxon>Magnoliopsida</taxon>
        <taxon>Liliopsida</taxon>
        <taxon>Poales</taxon>
        <taxon>Poaceae</taxon>
        <taxon>PACMAD clade</taxon>
        <taxon>Panicoideae</taxon>
        <taxon>Andropogonodae</taxon>
        <taxon>Andropogoneae</taxon>
        <taxon>Tripsacinae</taxon>
        <taxon>Zea</taxon>
    </lineage>
</organism>
<sequence>MKEIYIPASPPPAVGQKCSFVSLQIFKAKKLLIRTLEVILETHLKHMNGDMFGHLTFNIYAGIRIFEDISITNPKVRDIKVGKVILLKSVGVVEIQEGFCFLSTMVSWTRWSI</sequence>
<proteinExistence type="predicted"/>
<dbReference type="InParanoid" id="A0A1D6KNX6"/>